<organism evidence="9 10">
    <name type="scientific">Curvularia clavata</name>
    <dbReference type="NCBI Taxonomy" id="95742"/>
    <lineage>
        <taxon>Eukaryota</taxon>
        <taxon>Fungi</taxon>
        <taxon>Dikarya</taxon>
        <taxon>Ascomycota</taxon>
        <taxon>Pezizomycotina</taxon>
        <taxon>Dothideomycetes</taxon>
        <taxon>Pleosporomycetidae</taxon>
        <taxon>Pleosporales</taxon>
        <taxon>Pleosporineae</taxon>
        <taxon>Pleosporaceae</taxon>
        <taxon>Curvularia</taxon>
    </lineage>
</organism>
<protein>
    <recommendedName>
        <fullName evidence="3">serine C-palmitoyltransferase</fullName>
        <ecNumber evidence="3">2.3.1.50</ecNumber>
    </recommendedName>
</protein>
<dbReference type="Gene3D" id="3.40.640.10">
    <property type="entry name" value="Type I PLP-dependent aspartate aminotransferase-like (Major domain)"/>
    <property type="match status" value="2"/>
</dbReference>
<dbReference type="InterPro" id="IPR050087">
    <property type="entry name" value="AON_synthase_class-II"/>
</dbReference>
<feature type="compositionally biased region" description="Acidic residues" evidence="7">
    <location>
        <begin position="787"/>
        <end position="800"/>
    </location>
</feature>
<dbReference type="InterPro" id="IPR004839">
    <property type="entry name" value="Aminotransferase_I/II_large"/>
</dbReference>
<keyword evidence="5" id="KW-0663">Pyridoxal phosphate</keyword>
<dbReference type="EMBL" id="CP089274">
    <property type="protein sequence ID" value="USP74367.1"/>
    <property type="molecule type" value="Genomic_DNA"/>
</dbReference>
<dbReference type="OrthoDB" id="3664706at2759"/>
<evidence type="ECO:0000256" key="3">
    <source>
        <dbReference type="ARBA" id="ARBA00013220"/>
    </source>
</evidence>
<dbReference type="Proteomes" id="UP001056012">
    <property type="component" value="Chromosome 1"/>
</dbReference>
<evidence type="ECO:0000259" key="8">
    <source>
        <dbReference type="Pfam" id="PF00155"/>
    </source>
</evidence>
<dbReference type="AlphaFoldDB" id="A0A9Q8Z1H6"/>
<reference evidence="9" key="1">
    <citation type="submission" date="2021-12" db="EMBL/GenBank/DDBJ databases">
        <title>Curvularia clavata genome.</title>
        <authorList>
            <person name="Cao Y."/>
        </authorList>
    </citation>
    <scope>NUCLEOTIDE SEQUENCE</scope>
    <source>
        <strain evidence="9">Yc1106</strain>
    </source>
</reference>
<evidence type="ECO:0000256" key="5">
    <source>
        <dbReference type="ARBA" id="ARBA00022898"/>
    </source>
</evidence>
<dbReference type="InterPro" id="IPR015424">
    <property type="entry name" value="PyrdxlP-dep_Trfase"/>
</dbReference>
<gene>
    <name evidence="9" type="ORF">yc1106_01641</name>
</gene>
<comment type="cofactor">
    <cofactor evidence="1">
        <name>pyridoxal 5'-phosphate</name>
        <dbReference type="ChEBI" id="CHEBI:597326"/>
    </cofactor>
</comment>
<keyword evidence="4" id="KW-0808">Transferase</keyword>
<accession>A0A9Q8Z1H6</accession>
<sequence length="800" mass="88239">MHGGSFNYAGLYELPSEYEKLQQKALRELPHSGSEVQELSDELARRLAAFFQSDCCFLTSTGFGSNILGFPAIASKDWMIIMDEKCHNSMFSGAFQSEAGARKRFRHNDMNELEAILISVSETFSHIMVAVEGMYSMDGTLPPLARLHELKQRYGFVLYCDEAHSFLSIGRTADLIDIRSATLSKAVGAIGGFVCASSRFESSLCHQNTQLAFMCDPIPTAAVLQALWALSRPLHLARGLVRLQSISKFCHEELRRQGVFVYGEDATPMLPVYAGSPTQASELSYLLRTLGLVCPPISQPAVELWESRVRIGLSPSFTDKDVDTLVNAVIDASKKIGVLKASRWSRRSFNSAKSATLGEQLETERALRELSALMNEQIAKTSTRRRLKTAHYQCVLQAGYHALAKHGLGAGSSRFILGTFTPHLDAERVTSEYFRQPATITYADAGLGLMSTIAALCRPIWGHKRHNFLVPIDASLAVESGLRIAPRNSGTTVQRYNDEQGLVQMIKIAGKRTYITAYVTALRHGDDPTIGLEGTIIELARAQTICPQHITLIIDTSGESAFTESIPNRSRKMIQTLVESTRSLGVRVLLSGSYRSLGGPSGGYLTGDRAIVEELRYSSRSYMFNQAEHFSAARHPTANAPSAPPRPMHITRQRPRCDGSPRLPRGYRNLHEEPAPLASQPQKEYHHILNSLTNPVILPSGPWGFVVVRRSPTQMRTHCGACFLGGTTQIGASLVINILECMAHLLPPRYNFCVFVDEECLLSLDSKFPALKILAKNLDEGGSKEGSEDDNEDEDQEEIG</sequence>
<dbReference type="InterPro" id="IPR015421">
    <property type="entry name" value="PyrdxlP-dep_Trfase_major"/>
</dbReference>
<evidence type="ECO:0000256" key="2">
    <source>
        <dbReference type="ARBA" id="ARBA00008392"/>
    </source>
</evidence>
<dbReference type="EC" id="2.3.1.50" evidence="3"/>
<dbReference type="PANTHER" id="PTHR13693:SF3">
    <property type="entry name" value="LD36009P"/>
    <property type="match status" value="1"/>
</dbReference>
<evidence type="ECO:0000313" key="10">
    <source>
        <dbReference type="Proteomes" id="UP001056012"/>
    </source>
</evidence>
<name>A0A9Q8Z1H6_CURCL</name>
<evidence type="ECO:0000313" key="9">
    <source>
        <dbReference type="EMBL" id="USP74367.1"/>
    </source>
</evidence>
<evidence type="ECO:0000256" key="6">
    <source>
        <dbReference type="ARBA" id="ARBA00048528"/>
    </source>
</evidence>
<dbReference type="PROSITE" id="PS00599">
    <property type="entry name" value="AA_TRANSFER_CLASS_2"/>
    <property type="match status" value="1"/>
</dbReference>
<comment type="catalytic activity">
    <reaction evidence="6">
        <text>L-serine + hexadecanoyl-CoA + H(+) = 3-oxosphinganine + CO2 + CoA</text>
        <dbReference type="Rhea" id="RHEA:14761"/>
        <dbReference type="ChEBI" id="CHEBI:15378"/>
        <dbReference type="ChEBI" id="CHEBI:16526"/>
        <dbReference type="ChEBI" id="CHEBI:33384"/>
        <dbReference type="ChEBI" id="CHEBI:57287"/>
        <dbReference type="ChEBI" id="CHEBI:57379"/>
        <dbReference type="ChEBI" id="CHEBI:58299"/>
        <dbReference type="EC" id="2.3.1.50"/>
    </reaction>
</comment>
<dbReference type="GO" id="GO:0016740">
    <property type="term" value="F:transferase activity"/>
    <property type="evidence" value="ECO:0007669"/>
    <property type="project" value="UniProtKB-KW"/>
</dbReference>
<feature type="region of interest" description="Disordered" evidence="7">
    <location>
        <begin position="635"/>
        <end position="661"/>
    </location>
</feature>
<feature type="region of interest" description="Disordered" evidence="7">
    <location>
        <begin position="779"/>
        <end position="800"/>
    </location>
</feature>
<dbReference type="InterPro" id="IPR015422">
    <property type="entry name" value="PyrdxlP-dep_Trfase_small"/>
</dbReference>
<comment type="similarity">
    <text evidence="2">Belongs to the class-II pyridoxal-phosphate-dependent aminotransferase family.</text>
</comment>
<dbReference type="Gene3D" id="3.90.1150.10">
    <property type="entry name" value="Aspartate Aminotransferase, domain 1"/>
    <property type="match status" value="1"/>
</dbReference>
<evidence type="ECO:0000256" key="7">
    <source>
        <dbReference type="SAM" id="MobiDB-lite"/>
    </source>
</evidence>
<dbReference type="SUPFAM" id="SSF53383">
    <property type="entry name" value="PLP-dependent transferases"/>
    <property type="match status" value="2"/>
</dbReference>
<evidence type="ECO:0000256" key="1">
    <source>
        <dbReference type="ARBA" id="ARBA00001933"/>
    </source>
</evidence>
<dbReference type="Pfam" id="PF00155">
    <property type="entry name" value="Aminotran_1_2"/>
    <property type="match status" value="1"/>
</dbReference>
<feature type="domain" description="Aminotransferase class I/classII large" evidence="8">
    <location>
        <begin position="38"/>
        <end position="328"/>
    </location>
</feature>
<proteinExistence type="inferred from homology"/>
<dbReference type="GO" id="GO:0030170">
    <property type="term" value="F:pyridoxal phosphate binding"/>
    <property type="evidence" value="ECO:0007669"/>
    <property type="project" value="InterPro"/>
</dbReference>
<evidence type="ECO:0000256" key="4">
    <source>
        <dbReference type="ARBA" id="ARBA00022679"/>
    </source>
</evidence>
<keyword evidence="10" id="KW-1185">Reference proteome</keyword>
<dbReference type="InterPro" id="IPR001917">
    <property type="entry name" value="Aminotrans_II_pyridoxalP_BS"/>
</dbReference>
<dbReference type="VEuPathDB" id="FungiDB:yc1106_01641"/>
<dbReference type="PANTHER" id="PTHR13693">
    <property type="entry name" value="CLASS II AMINOTRANSFERASE/8-AMINO-7-OXONONANOATE SYNTHASE"/>
    <property type="match status" value="1"/>
</dbReference>